<keyword evidence="2" id="KW-0408">Iron</keyword>
<feature type="region of interest" description="Disordered" evidence="4">
    <location>
        <begin position="1"/>
        <end position="123"/>
    </location>
</feature>
<protein>
    <submittedName>
        <fullName evidence="6">Grx4 family monothiol glutaredoxin</fullName>
    </submittedName>
</protein>
<dbReference type="Gene3D" id="3.40.30.10">
    <property type="entry name" value="Glutaredoxin"/>
    <property type="match status" value="1"/>
</dbReference>
<dbReference type="GO" id="GO:0006879">
    <property type="term" value="P:intracellular iron ion homeostasis"/>
    <property type="evidence" value="ECO:0007669"/>
    <property type="project" value="TreeGrafter"/>
</dbReference>
<evidence type="ECO:0000259" key="5">
    <source>
        <dbReference type="Pfam" id="PF00462"/>
    </source>
</evidence>
<feature type="compositionally biased region" description="Polar residues" evidence="4">
    <location>
        <begin position="28"/>
        <end position="37"/>
    </location>
</feature>
<dbReference type="FunFam" id="3.40.30.10:FF:000012">
    <property type="entry name" value="Monothiol glutaredoxin"/>
    <property type="match status" value="1"/>
</dbReference>
<gene>
    <name evidence="6" type="ORF">I302_01017</name>
</gene>
<dbReference type="GO" id="GO:0051537">
    <property type="term" value="F:2 iron, 2 sulfur cluster binding"/>
    <property type="evidence" value="ECO:0007669"/>
    <property type="project" value="TreeGrafter"/>
</dbReference>
<reference evidence="6" key="2">
    <citation type="submission" date="2014-01" db="EMBL/GenBank/DDBJ databases">
        <title>Evolution of pathogenesis and genome organization in the Tremellales.</title>
        <authorList>
            <person name="Cuomo C."/>
            <person name="Litvintseva A."/>
            <person name="Heitman J."/>
            <person name="Chen Y."/>
            <person name="Sun S."/>
            <person name="Springer D."/>
            <person name="Dromer F."/>
            <person name="Young S."/>
            <person name="Zeng Q."/>
            <person name="Chapman S."/>
            <person name="Gujja S."/>
            <person name="Saif S."/>
            <person name="Birren B."/>
        </authorList>
    </citation>
    <scope>NUCLEOTIDE SEQUENCE</scope>
    <source>
        <strain evidence="6">CBS 10118</strain>
    </source>
</reference>
<name>A0A1B9GER9_9TREE</name>
<keyword evidence="3" id="KW-0411">Iron-sulfur</keyword>
<feature type="domain" description="Glutaredoxin" evidence="5">
    <location>
        <begin position="319"/>
        <end position="383"/>
    </location>
</feature>
<dbReference type="VEuPathDB" id="FungiDB:I302_01017"/>
<dbReference type="OrthoDB" id="415696at2759"/>
<proteinExistence type="predicted"/>
<feature type="region of interest" description="Disordered" evidence="4">
    <location>
        <begin position="271"/>
        <end position="304"/>
    </location>
</feature>
<dbReference type="InterPro" id="IPR002109">
    <property type="entry name" value="Glutaredoxin"/>
</dbReference>
<evidence type="ECO:0000256" key="4">
    <source>
        <dbReference type="SAM" id="MobiDB-lite"/>
    </source>
</evidence>
<evidence type="ECO:0000256" key="3">
    <source>
        <dbReference type="ARBA" id="ARBA00023014"/>
    </source>
</evidence>
<dbReference type="GO" id="GO:0005634">
    <property type="term" value="C:nucleus"/>
    <property type="evidence" value="ECO:0007669"/>
    <property type="project" value="TreeGrafter"/>
</dbReference>
<organism evidence="6">
    <name type="scientific">Kwoniella bestiolae CBS 10118</name>
    <dbReference type="NCBI Taxonomy" id="1296100"/>
    <lineage>
        <taxon>Eukaryota</taxon>
        <taxon>Fungi</taxon>
        <taxon>Dikarya</taxon>
        <taxon>Basidiomycota</taxon>
        <taxon>Agaricomycotina</taxon>
        <taxon>Tremellomycetes</taxon>
        <taxon>Tremellales</taxon>
        <taxon>Cryptococcaceae</taxon>
        <taxon>Kwoniella</taxon>
    </lineage>
</organism>
<accession>A0A1B9GER9</accession>
<reference evidence="6" key="1">
    <citation type="submission" date="2013-07" db="EMBL/GenBank/DDBJ databases">
        <title>The Genome Sequence of Cryptococcus bestiolae CBS10118.</title>
        <authorList>
            <consortium name="The Broad Institute Genome Sequencing Platform"/>
            <person name="Cuomo C."/>
            <person name="Litvintseva A."/>
            <person name="Chen Y."/>
            <person name="Heitman J."/>
            <person name="Sun S."/>
            <person name="Springer D."/>
            <person name="Dromer F."/>
            <person name="Young S.K."/>
            <person name="Zeng Q."/>
            <person name="Gargeya S."/>
            <person name="Fitzgerald M."/>
            <person name="Abouelleil A."/>
            <person name="Alvarado L."/>
            <person name="Berlin A.M."/>
            <person name="Chapman S.B."/>
            <person name="Dewar J."/>
            <person name="Goldberg J."/>
            <person name="Griggs A."/>
            <person name="Gujja S."/>
            <person name="Hansen M."/>
            <person name="Howarth C."/>
            <person name="Imamovic A."/>
            <person name="Larimer J."/>
            <person name="McCowan C."/>
            <person name="Murphy C."/>
            <person name="Pearson M."/>
            <person name="Priest M."/>
            <person name="Roberts A."/>
            <person name="Saif S."/>
            <person name="Shea T."/>
            <person name="Sykes S."/>
            <person name="Wortman J."/>
            <person name="Nusbaum C."/>
            <person name="Birren B."/>
        </authorList>
    </citation>
    <scope>NUCLEOTIDE SEQUENCE [LARGE SCALE GENOMIC DNA]</scope>
    <source>
        <strain evidence="6">CBS 10118</strain>
    </source>
</reference>
<keyword evidence="1" id="KW-0479">Metal-binding</keyword>
<dbReference type="PANTHER" id="PTHR10293">
    <property type="entry name" value="GLUTAREDOXIN FAMILY MEMBER"/>
    <property type="match status" value="1"/>
</dbReference>
<feature type="compositionally biased region" description="Low complexity" evidence="4">
    <location>
        <begin position="38"/>
        <end position="53"/>
    </location>
</feature>
<dbReference type="Pfam" id="PF00462">
    <property type="entry name" value="Glutaredoxin"/>
    <property type="match status" value="1"/>
</dbReference>
<dbReference type="CDD" id="cd03028">
    <property type="entry name" value="GRX_PICOT_like"/>
    <property type="match status" value="1"/>
</dbReference>
<dbReference type="EMBL" id="KI894018">
    <property type="protein sequence ID" value="OCF29510.1"/>
    <property type="molecule type" value="Genomic_DNA"/>
</dbReference>
<feature type="compositionally biased region" description="Basic and acidic residues" evidence="4">
    <location>
        <begin position="215"/>
        <end position="227"/>
    </location>
</feature>
<dbReference type="NCBIfam" id="TIGR00365">
    <property type="entry name" value="Grx4 family monothiol glutaredoxin"/>
    <property type="match status" value="1"/>
</dbReference>
<evidence type="ECO:0000256" key="1">
    <source>
        <dbReference type="ARBA" id="ARBA00022723"/>
    </source>
</evidence>
<dbReference type="InterPro" id="IPR004480">
    <property type="entry name" value="Monothiol_GRX-rel"/>
</dbReference>
<dbReference type="AlphaFoldDB" id="A0A1B9GER9"/>
<dbReference type="STRING" id="1296100.A0A1B9GER9"/>
<dbReference type="InterPro" id="IPR033658">
    <property type="entry name" value="GRX_PICOT-like"/>
</dbReference>
<feature type="region of interest" description="Disordered" evidence="4">
    <location>
        <begin position="175"/>
        <end position="250"/>
    </location>
</feature>
<dbReference type="GO" id="GO:0046872">
    <property type="term" value="F:metal ion binding"/>
    <property type="evidence" value="ECO:0007669"/>
    <property type="project" value="UniProtKB-KW"/>
</dbReference>
<dbReference type="SUPFAM" id="SSF52833">
    <property type="entry name" value="Thioredoxin-like"/>
    <property type="match status" value="1"/>
</dbReference>
<feature type="compositionally biased region" description="Polar residues" evidence="4">
    <location>
        <begin position="280"/>
        <end position="291"/>
    </location>
</feature>
<evidence type="ECO:0000313" key="6">
    <source>
        <dbReference type="EMBL" id="OCF29510.1"/>
    </source>
</evidence>
<dbReference type="PROSITE" id="PS51354">
    <property type="entry name" value="GLUTAREDOXIN_2"/>
    <property type="match status" value="1"/>
</dbReference>
<dbReference type="InterPro" id="IPR036249">
    <property type="entry name" value="Thioredoxin-like_sf"/>
</dbReference>
<evidence type="ECO:0000256" key="2">
    <source>
        <dbReference type="ARBA" id="ARBA00023004"/>
    </source>
</evidence>
<dbReference type="GO" id="GO:0005829">
    <property type="term" value="C:cytosol"/>
    <property type="evidence" value="ECO:0007669"/>
    <property type="project" value="TreeGrafter"/>
</dbReference>
<dbReference type="GO" id="GO:0015036">
    <property type="term" value="F:disulfide oxidoreductase activity"/>
    <property type="evidence" value="ECO:0007669"/>
    <property type="project" value="UniProtKB-ARBA"/>
</dbReference>
<feature type="compositionally biased region" description="Polar residues" evidence="4">
    <location>
        <begin position="100"/>
        <end position="117"/>
    </location>
</feature>
<dbReference type="PANTHER" id="PTHR10293:SF73">
    <property type="entry name" value="GLUTAREDOXIN-3"/>
    <property type="match status" value="1"/>
</dbReference>
<sequence length="413" mass="44517">MDEPPTPTSPTKPTGNKSLLPPAPSRFTPRTSPLQFLSNSPTNSVSSTASSNTWVLRTPAQSASSMPGYGMDQPPKRPFTGRAPNSSPAHVNVKIPSPSTPSSFGSNGFNTPNSSIIRNKPHMPSPLDKLDYLHSIPPSPPILDPSQLLVLPPTPNPDIQTQHPIASPFVNLSPSPRGLSKPGAGIGLSGLSPSPRRRTSNLGPRRGSNLAVEIEPEHGKYTHDQHDSPSIIDTPCEPTPNDDPISRGHTLLARHSGSDVSLLKSLLSQHSSSSSSSSSNIQPLATSNATPQAPAEQPKQRTEEEIVARCKELMNKHKVVLFMKGNPTSPKCGFSRQTVGLLREQGVEFAWFDILSDEDVRQGLKKVNDWPTFPQIIVKGELIGGLDILREMIENGEFQEILADEDADGVDEK</sequence>
<feature type="compositionally biased region" description="Pro residues" evidence="4">
    <location>
        <begin position="1"/>
        <end position="10"/>
    </location>
</feature>